<dbReference type="EMBL" id="BPLQ01008196">
    <property type="protein sequence ID" value="GIY35709.1"/>
    <property type="molecule type" value="Genomic_DNA"/>
</dbReference>
<accession>A0AAV4SRT4</accession>
<keyword evidence="4" id="KW-1185">Reference proteome</keyword>
<keyword evidence="2" id="KW-0812">Transmembrane</keyword>
<keyword evidence="2" id="KW-1133">Transmembrane helix</keyword>
<feature type="region of interest" description="Disordered" evidence="1">
    <location>
        <begin position="1"/>
        <end position="30"/>
    </location>
</feature>
<evidence type="ECO:0000313" key="3">
    <source>
        <dbReference type="EMBL" id="GIY35709.1"/>
    </source>
</evidence>
<feature type="transmembrane region" description="Helical" evidence="2">
    <location>
        <begin position="163"/>
        <end position="185"/>
    </location>
</feature>
<keyword evidence="3" id="KW-0675">Receptor</keyword>
<gene>
    <name evidence="3" type="primary">PAQR5</name>
    <name evidence="3" type="ORF">CDAR_185371</name>
</gene>
<reference evidence="3 4" key="1">
    <citation type="submission" date="2021-06" db="EMBL/GenBank/DDBJ databases">
        <title>Caerostris darwini draft genome.</title>
        <authorList>
            <person name="Kono N."/>
            <person name="Arakawa K."/>
        </authorList>
    </citation>
    <scope>NUCLEOTIDE SEQUENCE [LARGE SCALE GENOMIC DNA]</scope>
</reference>
<sequence length="198" mass="23371">MKRKGSFRRKNSVRKKRSKNQSLQTIESEKQVQPYENKNVQTKFNLFMSKLCLSEETKNFFFFNAYKTKMSQVLNSAPNVSLYKEEEIPPHLREVAILTGYRSPSSSVKECALSKFDFFGNSHQLLHISGIMATHHQMSAVIVDMKDRRVKLEEKYPLPEFWSIHIFSLVLFSITSAILIFIIWARHYEKNRMEKRQK</sequence>
<organism evidence="3 4">
    <name type="scientific">Caerostris darwini</name>
    <dbReference type="NCBI Taxonomy" id="1538125"/>
    <lineage>
        <taxon>Eukaryota</taxon>
        <taxon>Metazoa</taxon>
        <taxon>Ecdysozoa</taxon>
        <taxon>Arthropoda</taxon>
        <taxon>Chelicerata</taxon>
        <taxon>Arachnida</taxon>
        <taxon>Araneae</taxon>
        <taxon>Araneomorphae</taxon>
        <taxon>Entelegynae</taxon>
        <taxon>Araneoidea</taxon>
        <taxon>Araneidae</taxon>
        <taxon>Caerostris</taxon>
    </lineage>
</organism>
<evidence type="ECO:0000256" key="2">
    <source>
        <dbReference type="SAM" id="Phobius"/>
    </source>
</evidence>
<protein>
    <submittedName>
        <fullName evidence="3">Membrane progestin receptor gamma</fullName>
    </submittedName>
</protein>
<feature type="compositionally biased region" description="Basic residues" evidence="1">
    <location>
        <begin position="1"/>
        <end position="19"/>
    </location>
</feature>
<keyword evidence="2" id="KW-0472">Membrane</keyword>
<evidence type="ECO:0000313" key="4">
    <source>
        <dbReference type="Proteomes" id="UP001054837"/>
    </source>
</evidence>
<dbReference type="AlphaFoldDB" id="A0AAV4SRT4"/>
<dbReference type="Proteomes" id="UP001054837">
    <property type="component" value="Unassembled WGS sequence"/>
</dbReference>
<comment type="caution">
    <text evidence="3">The sequence shown here is derived from an EMBL/GenBank/DDBJ whole genome shotgun (WGS) entry which is preliminary data.</text>
</comment>
<name>A0AAV4SRT4_9ARAC</name>
<proteinExistence type="predicted"/>
<evidence type="ECO:0000256" key="1">
    <source>
        <dbReference type="SAM" id="MobiDB-lite"/>
    </source>
</evidence>